<dbReference type="SUPFAM" id="SSF53098">
    <property type="entry name" value="Ribonuclease H-like"/>
    <property type="match status" value="1"/>
</dbReference>
<feature type="non-terminal residue" evidence="2">
    <location>
        <position position="1"/>
    </location>
</feature>
<proteinExistence type="predicted"/>
<feature type="domain" description="Integrase catalytic" evidence="1">
    <location>
        <begin position="1"/>
        <end position="73"/>
    </location>
</feature>
<dbReference type="EMBL" id="JAHRHJ020000003">
    <property type="protein sequence ID" value="KAH9320598.1"/>
    <property type="molecule type" value="Genomic_DNA"/>
</dbReference>
<dbReference type="InterPro" id="IPR012337">
    <property type="entry name" value="RNaseH-like_sf"/>
</dbReference>
<dbReference type="InterPro" id="IPR039537">
    <property type="entry name" value="Retrotran_Ty1/copia-like"/>
</dbReference>
<evidence type="ECO:0000313" key="3">
    <source>
        <dbReference type="Proteomes" id="UP000824469"/>
    </source>
</evidence>
<comment type="caution">
    <text evidence="2">The sequence shown here is derived from an EMBL/GenBank/DDBJ whole genome shotgun (WGS) entry which is preliminary data.</text>
</comment>
<dbReference type="Gene3D" id="3.30.420.10">
    <property type="entry name" value="Ribonuclease H-like superfamily/Ribonuclease H"/>
    <property type="match status" value="1"/>
</dbReference>
<dbReference type="OMA" id="WAEAVNM"/>
<evidence type="ECO:0000259" key="1">
    <source>
        <dbReference type="PROSITE" id="PS50994"/>
    </source>
</evidence>
<name>A0AA38LCW1_TAXCH</name>
<reference evidence="2 3" key="1">
    <citation type="journal article" date="2021" name="Nat. Plants">
        <title>The Taxus genome provides insights into paclitaxel biosynthesis.</title>
        <authorList>
            <person name="Xiong X."/>
            <person name="Gou J."/>
            <person name="Liao Q."/>
            <person name="Li Y."/>
            <person name="Zhou Q."/>
            <person name="Bi G."/>
            <person name="Li C."/>
            <person name="Du R."/>
            <person name="Wang X."/>
            <person name="Sun T."/>
            <person name="Guo L."/>
            <person name="Liang H."/>
            <person name="Lu P."/>
            <person name="Wu Y."/>
            <person name="Zhang Z."/>
            <person name="Ro D.K."/>
            <person name="Shang Y."/>
            <person name="Huang S."/>
            <person name="Yan J."/>
        </authorList>
    </citation>
    <scope>NUCLEOTIDE SEQUENCE [LARGE SCALE GENOMIC DNA]</scope>
    <source>
        <strain evidence="2">Ta-2019</strain>
    </source>
</reference>
<dbReference type="PANTHER" id="PTHR42648">
    <property type="entry name" value="TRANSPOSASE, PUTATIVE-RELATED"/>
    <property type="match status" value="1"/>
</dbReference>
<dbReference type="InterPro" id="IPR036397">
    <property type="entry name" value="RNaseH_sf"/>
</dbReference>
<gene>
    <name evidence="2" type="ORF">KI387_015237</name>
</gene>
<dbReference type="PROSITE" id="PS50994">
    <property type="entry name" value="INTEGRASE"/>
    <property type="match status" value="1"/>
</dbReference>
<dbReference type="GO" id="GO:0015074">
    <property type="term" value="P:DNA integration"/>
    <property type="evidence" value="ECO:0007669"/>
    <property type="project" value="InterPro"/>
</dbReference>
<evidence type="ECO:0000313" key="2">
    <source>
        <dbReference type="EMBL" id="KAH9320598.1"/>
    </source>
</evidence>
<dbReference type="Proteomes" id="UP000824469">
    <property type="component" value="Unassembled WGS sequence"/>
</dbReference>
<feature type="non-terminal residue" evidence="2">
    <location>
        <position position="73"/>
    </location>
</feature>
<dbReference type="PANTHER" id="PTHR42648:SF28">
    <property type="entry name" value="TRANSPOSON-ENCODED PROTEIN WITH RIBONUCLEASE H-LIKE AND RETROVIRUS ZINC FINGER-LIKE DOMAINS"/>
    <property type="match status" value="1"/>
</dbReference>
<dbReference type="GO" id="GO:0003676">
    <property type="term" value="F:nucleic acid binding"/>
    <property type="evidence" value="ECO:0007669"/>
    <property type="project" value="InterPro"/>
</dbReference>
<keyword evidence="3" id="KW-1185">Reference proteome</keyword>
<sequence>KAFNDYCSKNGIRRERMVPITPQENGVAERMNRTIMEHVRSMRIHVDLPLKFWVEAVDTAVYLINHGPSIALD</sequence>
<dbReference type="AlphaFoldDB" id="A0AA38LCW1"/>
<protein>
    <recommendedName>
        <fullName evidence="1">Integrase catalytic domain-containing protein</fullName>
    </recommendedName>
</protein>
<organism evidence="2 3">
    <name type="scientific">Taxus chinensis</name>
    <name type="common">Chinese yew</name>
    <name type="synonym">Taxus wallichiana var. chinensis</name>
    <dbReference type="NCBI Taxonomy" id="29808"/>
    <lineage>
        <taxon>Eukaryota</taxon>
        <taxon>Viridiplantae</taxon>
        <taxon>Streptophyta</taxon>
        <taxon>Embryophyta</taxon>
        <taxon>Tracheophyta</taxon>
        <taxon>Spermatophyta</taxon>
        <taxon>Pinopsida</taxon>
        <taxon>Pinidae</taxon>
        <taxon>Conifers II</taxon>
        <taxon>Cupressales</taxon>
        <taxon>Taxaceae</taxon>
        <taxon>Taxus</taxon>
    </lineage>
</organism>
<accession>A0AA38LCW1</accession>
<dbReference type="InterPro" id="IPR001584">
    <property type="entry name" value="Integrase_cat-core"/>
</dbReference>